<dbReference type="Gene3D" id="3.40.630.30">
    <property type="match status" value="1"/>
</dbReference>
<dbReference type="EMBL" id="JBHSMX010000066">
    <property type="protein sequence ID" value="MFC5523738.1"/>
    <property type="molecule type" value="Genomic_DNA"/>
</dbReference>
<name>A0ABW0QG36_9BURK</name>
<dbReference type="PROSITE" id="PS51186">
    <property type="entry name" value="GNAT"/>
    <property type="match status" value="1"/>
</dbReference>
<evidence type="ECO:0000259" key="1">
    <source>
        <dbReference type="PROSITE" id="PS51186"/>
    </source>
</evidence>
<dbReference type="Proteomes" id="UP001596084">
    <property type="component" value="Unassembled WGS sequence"/>
</dbReference>
<dbReference type="InterPro" id="IPR016181">
    <property type="entry name" value="Acyl_CoA_acyltransferase"/>
</dbReference>
<organism evidence="2 3">
    <name type="scientific">Polaromonas jejuensis</name>
    <dbReference type="NCBI Taxonomy" id="457502"/>
    <lineage>
        <taxon>Bacteria</taxon>
        <taxon>Pseudomonadati</taxon>
        <taxon>Pseudomonadota</taxon>
        <taxon>Betaproteobacteria</taxon>
        <taxon>Burkholderiales</taxon>
        <taxon>Comamonadaceae</taxon>
        <taxon>Polaromonas</taxon>
    </lineage>
</organism>
<keyword evidence="2" id="KW-0808">Transferase</keyword>
<dbReference type="RefSeq" id="WP_068834860.1">
    <property type="nucleotide sequence ID" value="NZ_JBHSMX010000066.1"/>
</dbReference>
<evidence type="ECO:0000313" key="3">
    <source>
        <dbReference type="Proteomes" id="UP001596084"/>
    </source>
</evidence>
<proteinExistence type="predicted"/>
<dbReference type="Pfam" id="PF13508">
    <property type="entry name" value="Acetyltransf_7"/>
    <property type="match status" value="1"/>
</dbReference>
<comment type="caution">
    <text evidence="2">The sequence shown here is derived from an EMBL/GenBank/DDBJ whole genome shotgun (WGS) entry which is preliminary data.</text>
</comment>
<feature type="domain" description="N-acetyltransferase" evidence="1">
    <location>
        <begin position="2"/>
        <end position="153"/>
    </location>
</feature>
<accession>A0ABW0QG36</accession>
<dbReference type="SUPFAM" id="SSF55729">
    <property type="entry name" value="Acyl-CoA N-acyltransferases (Nat)"/>
    <property type="match status" value="1"/>
</dbReference>
<protein>
    <submittedName>
        <fullName evidence="2">GNAT family N-acetyltransferase</fullName>
        <ecNumber evidence="2">2.3.1.-</ecNumber>
    </submittedName>
</protein>
<keyword evidence="2" id="KW-0012">Acyltransferase</keyword>
<keyword evidence="3" id="KW-1185">Reference proteome</keyword>
<evidence type="ECO:0000313" key="2">
    <source>
        <dbReference type="EMBL" id="MFC5523738.1"/>
    </source>
</evidence>
<dbReference type="GO" id="GO:0016746">
    <property type="term" value="F:acyltransferase activity"/>
    <property type="evidence" value="ECO:0007669"/>
    <property type="project" value="UniProtKB-KW"/>
</dbReference>
<dbReference type="EC" id="2.3.1.-" evidence="2"/>
<sequence>MLSLAPVAAGDFDEMAAIRIEALRESLERLGRFDPVRARERLAAGFAPEHMRHIVANGQRVGYITLRPASGRAPGALQLDHLYVRPVFQSAGIGAWALDWAKTQAALQEADITLSALKQSAVNRFYLRHGFVQVGESGFDLDYRWHRPRGVPA</sequence>
<reference evidence="3" key="1">
    <citation type="journal article" date="2019" name="Int. J. Syst. Evol. Microbiol.">
        <title>The Global Catalogue of Microorganisms (GCM) 10K type strain sequencing project: providing services to taxonomists for standard genome sequencing and annotation.</title>
        <authorList>
            <consortium name="The Broad Institute Genomics Platform"/>
            <consortium name="The Broad Institute Genome Sequencing Center for Infectious Disease"/>
            <person name="Wu L."/>
            <person name="Ma J."/>
        </authorList>
    </citation>
    <scope>NUCLEOTIDE SEQUENCE [LARGE SCALE GENOMIC DNA]</scope>
    <source>
        <strain evidence="3">CGMCC 4.7277</strain>
    </source>
</reference>
<dbReference type="InterPro" id="IPR000182">
    <property type="entry name" value="GNAT_dom"/>
</dbReference>
<dbReference type="CDD" id="cd04301">
    <property type="entry name" value="NAT_SF"/>
    <property type="match status" value="1"/>
</dbReference>
<gene>
    <name evidence="2" type="ORF">ACFPP7_22870</name>
</gene>